<dbReference type="Gene3D" id="3.20.20.300">
    <property type="entry name" value="Glycoside hydrolase, family 3, N-terminal domain"/>
    <property type="match status" value="1"/>
</dbReference>
<dbReference type="InterPro" id="IPR050288">
    <property type="entry name" value="Cellulose_deg_GH3"/>
</dbReference>
<dbReference type="GO" id="GO:0005975">
    <property type="term" value="P:carbohydrate metabolic process"/>
    <property type="evidence" value="ECO:0007669"/>
    <property type="project" value="InterPro"/>
</dbReference>
<dbReference type="InterPro" id="IPR001764">
    <property type="entry name" value="Glyco_hydro_3_N"/>
</dbReference>
<evidence type="ECO:0000313" key="6">
    <source>
        <dbReference type="EMBL" id="RJS47896.1"/>
    </source>
</evidence>
<evidence type="ECO:0000256" key="3">
    <source>
        <dbReference type="ARBA" id="ARBA00058905"/>
    </source>
</evidence>
<dbReference type="PANTHER" id="PTHR42715">
    <property type="entry name" value="BETA-GLUCOSIDASE"/>
    <property type="match status" value="1"/>
</dbReference>
<evidence type="ECO:0000259" key="5">
    <source>
        <dbReference type="SMART" id="SM01217"/>
    </source>
</evidence>
<dbReference type="SUPFAM" id="SSF51445">
    <property type="entry name" value="(Trans)glycosidases"/>
    <property type="match status" value="1"/>
</dbReference>
<dbReference type="InterPro" id="IPR002772">
    <property type="entry name" value="Glyco_hydro_3_C"/>
</dbReference>
<dbReference type="InterPro" id="IPR026891">
    <property type="entry name" value="Fn3-like"/>
</dbReference>
<dbReference type="OrthoDB" id="9803863at2"/>
<protein>
    <recommendedName>
        <fullName evidence="4">Exo-alpha-(1-&gt;6)-L-arabinopyranosidase</fullName>
    </recommendedName>
</protein>
<dbReference type="InterPro" id="IPR017853">
    <property type="entry name" value="GH"/>
</dbReference>
<dbReference type="Pfam" id="PF01915">
    <property type="entry name" value="Glyco_hydro_3_C"/>
    <property type="match status" value="1"/>
</dbReference>
<dbReference type="Gene3D" id="3.40.50.1700">
    <property type="entry name" value="Glycoside hydrolase family 3 C-terminal domain"/>
    <property type="match status" value="1"/>
</dbReference>
<dbReference type="FunFam" id="2.60.40.10:FF:000495">
    <property type="entry name" value="Periplasmic beta-glucosidase"/>
    <property type="match status" value="1"/>
</dbReference>
<dbReference type="PANTHER" id="PTHR42715:SF10">
    <property type="entry name" value="BETA-GLUCOSIDASE"/>
    <property type="match status" value="1"/>
</dbReference>
<comment type="caution">
    <text evidence="6">The sequence shown here is derived from an EMBL/GenBank/DDBJ whole genome shotgun (WGS) entry which is preliminary data.</text>
</comment>
<comment type="similarity">
    <text evidence="1">Belongs to the glycosyl hydrolase 3 family.</text>
</comment>
<dbReference type="Pfam" id="PF14310">
    <property type="entry name" value="Fn3-like"/>
    <property type="match status" value="1"/>
</dbReference>
<feature type="domain" description="Fibronectin type III-like" evidence="5">
    <location>
        <begin position="595"/>
        <end position="665"/>
    </location>
</feature>
<dbReference type="InterPro" id="IPR036881">
    <property type="entry name" value="Glyco_hydro_3_C_sf"/>
</dbReference>
<dbReference type="EMBL" id="QYRP01000002">
    <property type="protein sequence ID" value="RJS47896.1"/>
    <property type="molecule type" value="Genomic_DNA"/>
</dbReference>
<name>A0A3A5HB88_9ACTN</name>
<dbReference type="Pfam" id="PF00933">
    <property type="entry name" value="Glyco_hydro_3"/>
    <property type="match status" value="1"/>
</dbReference>
<dbReference type="SMART" id="SM01217">
    <property type="entry name" value="Fn3_like"/>
    <property type="match status" value="1"/>
</dbReference>
<keyword evidence="2" id="KW-0378">Hydrolase</keyword>
<organism evidence="6 7">
    <name type="scientific">Nocardioides cavernaquae</name>
    <dbReference type="NCBI Taxonomy" id="2321396"/>
    <lineage>
        <taxon>Bacteria</taxon>
        <taxon>Bacillati</taxon>
        <taxon>Actinomycetota</taxon>
        <taxon>Actinomycetes</taxon>
        <taxon>Propionibacteriales</taxon>
        <taxon>Nocardioidaceae</taxon>
        <taxon>Nocardioides</taxon>
    </lineage>
</organism>
<reference evidence="7" key="1">
    <citation type="submission" date="2018-09" db="EMBL/GenBank/DDBJ databases">
        <authorList>
            <person name="Zhu H."/>
        </authorList>
    </citation>
    <scope>NUCLEOTIDE SEQUENCE [LARGE SCALE GENOMIC DNA]</scope>
    <source>
        <strain evidence="7">K1W22B-1</strain>
    </source>
</reference>
<evidence type="ECO:0000256" key="4">
    <source>
        <dbReference type="ARBA" id="ARBA00074219"/>
    </source>
</evidence>
<dbReference type="InterPro" id="IPR036962">
    <property type="entry name" value="Glyco_hydro_3_N_sf"/>
</dbReference>
<proteinExistence type="inferred from homology"/>
<dbReference type="Gene3D" id="2.60.40.10">
    <property type="entry name" value="Immunoglobulins"/>
    <property type="match status" value="1"/>
</dbReference>
<dbReference type="SUPFAM" id="SSF52279">
    <property type="entry name" value="Beta-D-glucan exohydrolase, C-terminal domain"/>
    <property type="match status" value="1"/>
</dbReference>
<dbReference type="PRINTS" id="PR00133">
    <property type="entry name" value="GLHYDRLASE3"/>
</dbReference>
<sequence>MAGPGGASVTADLSDLDAYVERLTLAEKVALTSGSSFWETTAVPRTGLPSVVLTDGPHGVRLQRAQADHLGISESVPATCFPPAVTLGSTFDPELLERVGRALGEEARAEGVGVLLGPGINIKRSPLCGRNFEYLSEDPLLSGVLGTALVRGLQSQGVGASLKHFAANNQESDRLRVSADIDPRPLREIYLRGFQRVVEDSQPWTVMCSYNRVNGTYASEDPWLLTTVLRDTWGFDGLVVSDWGAVEDRVAGVRAGLDLEMPGGDGHTDAQVLAAVESGRLDEGVLDVAVRRVLQLVARVSAGSQDGSTYDREAHHALAREAAARGVVLLKNEGGALPLAEGDSVAVLGEFARTPRYQGAGSSLINPTRLDSPLAEIERIAGTGRVAFAPAFTLAGTDPAADARLSAEAVAVAAAAPVVVLFLGLPDRDESEGFDREHLSLPANQLALLDAVRAVNQRVVVVISNGGVVELPFTDDVPAIVEGWLGGQAGGGAIADVLFGRINPSGRLAETIPMRLEETPAYLDFPGEFGHVRYGEGLFVGHRWYDARSAQVRFPFGHGLSFTTFAYTGLRVTAGPLGLEARVAVTNTGTRSGREVVQLYVSRPDSVVQRPPRELKGFATVDLAPGETREVTIAVRRCDLAYWDVRVDDWVVEDGPYAVAIGASSRDLRVAAFVDVVGDQVCLPLTMSSTVAELLAHPVTAQVIAGALGEIDSAIMADDAGLVKLIGSMPIGRWIAFPDNRLDREQVEDLLRQANATLIGPQRDVDRRGRGWPLSRAAHH</sequence>
<dbReference type="AlphaFoldDB" id="A0A3A5HB88"/>
<gene>
    <name evidence="6" type="ORF">D4739_10455</name>
</gene>
<dbReference type="InterPro" id="IPR013783">
    <property type="entry name" value="Ig-like_fold"/>
</dbReference>
<evidence type="ECO:0000313" key="7">
    <source>
        <dbReference type="Proteomes" id="UP000276542"/>
    </source>
</evidence>
<comment type="function">
    <text evidence="3">Catalyzes the hydrolysis of a non-reducing terminal alpha-L-arabinopyranosidic linkage in ginsenoside Rb2 (alpha-L-arabinopyranosyl-(1-&gt;6)-alpha-D-glucopyranosyl) to release alpha-D-glucopyranosyl (Rd). It is not able to hydrolyze alpha-L-arabinofuranosyl-(1-&gt;6)-alpha-D-glucopyranosyl (Rc).</text>
</comment>
<evidence type="ECO:0000256" key="1">
    <source>
        <dbReference type="ARBA" id="ARBA00005336"/>
    </source>
</evidence>
<keyword evidence="7" id="KW-1185">Reference proteome</keyword>
<accession>A0A3A5HB88</accession>
<evidence type="ECO:0000256" key="2">
    <source>
        <dbReference type="ARBA" id="ARBA00022801"/>
    </source>
</evidence>
<dbReference type="GO" id="GO:0008422">
    <property type="term" value="F:beta-glucosidase activity"/>
    <property type="evidence" value="ECO:0007669"/>
    <property type="project" value="UniProtKB-ARBA"/>
</dbReference>
<dbReference type="Proteomes" id="UP000276542">
    <property type="component" value="Unassembled WGS sequence"/>
</dbReference>